<dbReference type="SUPFAM" id="SSF51735">
    <property type="entry name" value="NAD(P)-binding Rossmann-fold domains"/>
    <property type="match status" value="1"/>
</dbReference>
<dbReference type="Gene3D" id="3.40.50.720">
    <property type="entry name" value="NAD(P)-binding Rossmann-like Domain"/>
    <property type="match status" value="1"/>
</dbReference>
<dbReference type="AlphaFoldDB" id="A0A7W6ALJ5"/>
<dbReference type="EMBL" id="BSPG01000021">
    <property type="protein sequence ID" value="GLS45378.1"/>
    <property type="molecule type" value="Genomic_DNA"/>
</dbReference>
<dbReference type="NCBIfam" id="NF009466">
    <property type="entry name" value="PRK12826.1-2"/>
    <property type="match status" value="1"/>
</dbReference>
<reference evidence="2" key="1">
    <citation type="journal article" date="2014" name="Int. J. Syst. Evol. Microbiol.">
        <title>Complete genome of a new Firmicutes species belonging to the dominant human colonic microbiota ('Ruminococcus bicirculans') reveals two chromosomes and a selective capacity to utilize plant glucans.</title>
        <authorList>
            <consortium name="NISC Comparative Sequencing Program"/>
            <person name="Wegmann U."/>
            <person name="Louis P."/>
            <person name="Goesmann A."/>
            <person name="Henrissat B."/>
            <person name="Duncan S.H."/>
            <person name="Flint H.J."/>
        </authorList>
    </citation>
    <scope>NUCLEOTIDE SEQUENCE</scope>
    <source>
        <strain evidence="2">NBRC 107710</strain>
    </source>
</reference>
<dbReference type="FunFam" id="3.40.50.720:FF:000084">
    <property type="entry name" value="Short-chain dehydrogenase reductase"/>
    <property type="match status" value="1"/>
</dbReference>
<reference evidence="2" key="4">
    <citation type="submission" date="2023-01" db="EMBL/GenBank/DDBJ databases">
        <title>Draft genome sequence of Methylobacterium brachythecii strain NBRC 107710.</title>
        <authorList>
            <person name="Sun Q."/>
            <person name="Mori K."/>
        </authorList>
    </citation>
    <scope>NUCLEOTIDE SEQUENCE</scope>
    <source>
        <strain evidence="2">NBRC 107710</strain>
    </source>
</reference>
<dbReference type="Pfam" id="PF13561">
    <property type="entry name" value="adh_short_C2"/>
    <property type="match status" value="1"/>
</dbReference>
<dbReference type="EMBL" id="JACIDN010000009">
    <property type="protein sequence ID" value="MBB3904826.1"/>
    <property type="molecule type" value="Genomic_DNA"/>
</dbReference>
<keyword evidence="5" id="KW-1185">Reference proteome</keyword>
<proteinExistence type="inferred from homology"/>
<dbReference type="PRINTS" id="PR00081">
    <property type="entry name" value="GDHRDH"/>
</dbReference>
<dbReference type="InterPro" id="IPR050259">
    <property type="entry name" value="SDR"/>
</dbReference>
<dbReference type="PANTHER" id="PTHR42879">
    <property type="entry name" value="3-OXOACYL-(ACYL-CARRIER-PROTEIN) REDUCTASE"/>
    <property type="match status" value="1"/>
</dbReference>
<comment type="similarity">
    <text evidence="1">Belongs to the short-chain dehydrogenases/reductases (SDR) family.</text>
</comment>
<dbReference type="PRINTS" id="PR00080">
    <property type="entry name" value="SDRFAMILY"/>
</dbReference>
<dbReference type="PANTHER" id="PTHR42879:SF2">
    <property type="entry name" value="3-OXOACYL-[ACYL-CARRIER-PROTEIN] REDUCTASE FABG"/>
    <property type="match status" value="1"/>
</dbReference>
<reference evidence="3 4" key="3">
    <citation type="submission" date="2020-08" db="EMBL/GenBank/DDBJ databases">
        <title>Genomic Encyclopedia of Type Strains, Phase IV (KMG-IV): sequencing the most valuable type-strain genomes for metagenomic binning, comparative biology and taxonomic classification.</title>
        <authorList>
            <person name="Goeker M."/>
        </authorList>
    </citation>
    <scope>NUCLEOTIDE SEQUENCE [LARGE SCALE GENOMIC DNA]</scope>
    <source>
        <strain evidence="3 4">DSM 24105</strain>
    </source>
</reference>
<gene>
    <name evidence="2" type="ORF">GCM10007884_33680</name>
    <name evidence="3" type="ORF">GGR33_004352</name>
</gene>
<evidence type="ECO:0000313" key="4">
    <source>
        <dbReference type="Proteomes" id="UP000517759"/>
    </source>
</evidence>
<dbReference type="Proteomes" id="UP001156881">
    <property type="component" value="Unassembled WGS sequence"/>
</dbReference>
<comment type="caution">
    <text evidence="3">The sequence shown here is derived from an EMBL/GenBank/DDBJ whole genome shotgun (WGS) entry which is preliminary data.</text>
</comment>
<organism evidence="3 4">
    <name type="scientific">Methylobacterium brachythecii</name>
    <dbReference type="NCBI Taxonomy" id="1176177"/>
    <lineage>
        <taxon>Bacteria</taxon>
        <taxon>Pseudomonadati</taxon>
        <taxon>Pseudomonadota</taxon>
        <taxon>Alphaproteobacteria</taxon>
        <taxon>Hyphomicrobiales</taxon>
        <taxon>Methylobacteriaceae</taxon>
        <taxon>Methylobacterium</taxon>
    </lineage>
</organism>
<evidence type="ECO:0000313" key="3">
    <source>
        <dbReference type="EMBL" id="MBB3904826.1"/>
    </source>
</evidence>
<dbReference type="InterPro" id="IPR036291">
    <property type="entry name" value="NAD(P)-bd_dom_sf"/>
</dbReference>
<dbReference type="Proteomes" id="UP000517759">
    <property type="component" value="Unassembled WGS sequence"/>
</dbReference>
<evidence type="ECO:0000313" key="2">
    <source>
        <dbReference type="EMBL" id="GLS45378.1"/>
    </source>
</evidence>
<evidence type="ECO:0000313" key="5">
    <source>
        <dbReference type="Proteomes" id="UP001156881"/>
    </source>
</evidence>
<name>A0A7W6ALJ5_9HYPH</name>
<sequence>MTGRLNGSAAIVTGGAKGIGRITVEMFLAEGARVCAFDIEAPDSASVTELRAAVADCGDRFVYSRVDVTSEADVGRGVEAAIASLGGIDILVNNAGKGPDPTPVENLSLVDWDAALRLNLTSAFLCARAVIPHMKQRRSGRIINLASQAGRSKSEVSNLPYASAKAGVLGFTRNLAHEVGSFGITVNAVAPGVTLTERIADKLARRADREALTDAIPLRRFGDARDVAGAILFLASSDAAYVTGATIDVNGGRTMM</sequence>
<dbReference type="InterPro" id="IPR002347">
    <property type="entry name" value="SDR_fam"/>
</dbReference>
<dbReference type="RefSeq" id="WP_183509071.1">
    <property type="nucleotide sequence ID" value="NZ_BSPG01000021.1"/>
</dbReference>
<evidence type="ECO:0000256" key="1">
    <source>
        <dbReference type="ARBA" id="ARBA00006484"/>
    </source>
</evidence>
<protein>
    <submittedName>
        <fullName evidence="2">D-threitol dehydrogenase</fullName>
    </submittedName>
    <submittedName>
        <fullName evidence="3">NAD(P)-dependent dehydrogenase (Short-subunit alcohol dehydrogenase family)</fullName>
    </submittedName>
</protein>
<reference evidence="5" key="2">
    <citation type="journal article" date="2019" name="Int. J. Syst. Evol. Microbiol.">
        <title>The Global Catalogue of Microorganisms (GCM) 10K type strain sequencing project: providing services to taxonomists for standard genome sequencing and annotation.</title>
        <authorList>
            <consortium name="The Broad Institute Genomics Platform"/>
            <consortium name="The Broad Institute Genome Sequencing Center for Infectious Disease"/>
            <person name="Wu L."/>
            <person name="Ma J."/>
        </authorList>
    </citation>
    <scope>NUCLEOTIDE SEQUENCE [LARGE SCALE GENOMIC DNA]</scope>
    <source>
        <strain evidence="5">NBRC 107710</strain>
    </source>
</reference>
<accession>A0A7W6ALJ5</accession>